<feature type="domain" description="Translation initiation factor 3 C-terminal" evidence="6">
    <location>
        <begin position="1086"/>
        <end position="1144"/>
    </location>
</feature>
<dbReference type="Gene3D" id="3.80.10.10">
    <property type="entry name" value="Ribonuclease Inhibitor"/>
    <property type="match status" value="2"/>
</dbReference>
<dbReference type="Pfam" id="PF05198">
    <property type="entry name" value="IF3_N"/>
    <property type="match status" value="1"/>
</dbReference>
<dbReference type="InterPro" id="IPR001288">
    <property type="entry name" value="Translation_initiation_fac_3"/>
</dbReference>
<dbReference type="InterPro" id="IPR002182">
    <property type="entry name" value="NB-ARC"/>
</dbReference>
<evidence type="ECO:0000313" key="11">
    <source>
        <dbReference type="EMBL" id="URE08425.1"/>
    </source>
</evidence>
<keyword evidence="3" id="KW-0677">Repeat</keyword>
<dbReference type="InterPro" id="IPR032675">
    <property type="entry name" value="LRR_dom_sf"/>
</dbReference>
<dbReference type="GO" id="GO:0043531">
    <property type="term" value="F:ADP binding"/>
    <property type="evidence" value="ECO:0007669"/>
    <property type="project" value="InterPro"/>
</dbReference>
<dbReference type="SUPFAM" id="SSF52058">
    <property type="entry name" value="L domain-like"/>
    <property type="match status" value="1"/>
</dbReference>
<feature type="domain" description="R13L1/DRL21-like LRR repeat region" evidence="10">
    <location>
        <begin position="585"/>
        <end position="717"/>
    </location>
</feature>
<dbReference type="InterPro" id="IPR027417">
    <property type="entry name" value="P-loop_NTPase"/>
</dbReference>
<reference evidence="11" key="1">
    <citation type="submission" date="2022-05" db="EMBL/GenBank/DDBJ databases">
        <title>The Musa troglodytarum L. genome provides insights into the mechanism of non-climacteric behaviour and enrichment of carotenoids.</title>
        <authorList>
            <person name="Wang J."/>
        </authorList>
    </citation>
    <scope>NUCLEOTIDE SEQUENCE</scope>
    <source>
        <tissue evidence="11">Leaf</tissue>
    </source>
</reference>
<evidence type="ECO:0000259" key="7">
    <source>
        <dbReference type="Pfam" id="PF00931"/>
    </source>
</evidence>
<dbReference type="InterPro" id="IPR019815">
    <property type="entry name" value="Translation_initiation_fac_3_C"/>
</dbReference>
<evidence type="ECO:0000259" key="9">
    <source>
        <dbReference type="Pfam" id="PF23598"/>
    </source>
</evidence>
<evidence type="ECO:0000259" key="8">
    <source>
        <dbReference type="Pfam" id="PF05198"/>
    </source>
</evidence>
<dbReference type="Proteomes" id="UP001055439">
    <property type="component" value="Chromosome 6"/>
</dbReference>
<dbReference type="Pfam" id="PF00931">
    <property type="entry name" value="NB-ARC"/>
    <property type="match status" value="1"/>
</dbReference>
<feature type="domain" description="Translation initiation factor 3 N-terminal" evidence="8">
    <location>
        <begin position="1011"/>
        <end position="1073"/>
    </location>
</feature>
<evidence type="ECO:0000256" key="2">
    <source>
        <dbReference type="ARBA" id="ARBA00022540"/>
    </source>
</evidence>
<evidence type="ECO:0000259" key="10">
    <source>
        <dbReference type="Pfam" id="PF25019"/>
    </source>
</evidence>
<dbReference type="AlphaFoldDB" id="A0A9E7G5G4"/>
<keyword evidence="12" id="KW-1185">Reference proteome</keyword>
<dbReference type="SUPFAM" id="SSF55200">
    <property type="entry name" value="Translation initiation factor IF3, C-terminal domain"/>
    <property type="match status" value="1"/>
</dbReference>
<evidence type="ECO:0000256" key="3">
    <source>
        <dbReference type="ARBA" id="ARBA00022737"/>
    </source>
</evidence>
<evidence type="ECO:0000259" key="6">
    <source>
        <dbReference type="Pfam" id="PF00707"/>
    </source>
</evidence>
<feature type="domain" description="NB-ARC" evidence="7">
    <location>
        <begin position="203"/>
        <end position="332"/>
    </location>
</feature>
<dbReference type="InterPro" id="IPR036787">
    <property type="entry name" value="T_IF-3_N_sf"/>
</dbReference>
<dbReference type="GO" id="GO:0006952">
    <property type="term" value="P:defense response"/>
    <property type="evidence" value="ECO:0007669"/>
    <property type="project" value="UniProtKB-KW"/>
</dbReference>
<keyword evidence="4" id="KW-0648">Protein biosynthesis</keyword>
<dbReference type="InterPro" id="IPR055414">
    <property type="entry name" value="LRR_R13L4/SHOC2-like"/>
</dbReference>
<dbReference type="NCBIfam" id="TIGR00168">
    <property type="entry name" value="infC"/>
    <property type="match status" value="1"/>
</dbReference>
<dbReference type="Pfam" id="PF25019">
    <property type="entry name" value="LRR_R13L1-DRL21"/>
    <property type="match status" value="1"/>
</dbReference>
<dbReference type="Pfam" id="PF23598">
    <property type="entry name" value="LRR_14"/>
    <property type="match status" value="1"/>
</dbReference>
<name>A0A9E7G5G4_9LILI</name>
<protein>
    <submittedName>
        <fullName evidence="11">Resistance protein</fullName>
    </submittedName>
</protein>
<dbReference type="Gene3D" id="3.40.50.300">
    <property type="entry name" value="P-loop containing nucleotide triphosphate hydrolases"/>
    <property type="match status" value="1"/>
</dbReference>
<sequence>MAGVDLRHVLLDLLPSSDMTERCRELRIHHHLEKIIPDLWAINAVIWDATMRAGAQPDVEMWMADEGAVIRDATIRAGTQPDVEMWMADAGAAIADVQNLLDRILEWPGRAAAPSNPLLRSCLGIRVAFRLSILQELKEMGRRSKELVRRGSALDLRKEAMDAMDPCDEEYSNVLGEEVVGRDKDRDNIVEILQQNQSSSNGEPFVIAIRDEGRWSGSGKTTVARMIYHHPWVRQHFHHRIWVDVSMDLYSDPVSIGREFARCITGESCDHLRSHQAMWLLVNERLGQRRYLLILNDVYYSDRGMKDKWDQLVHNLLRVGGMGSTVIITTKRGSRFSRPLDIHGCRDYLLAGLSEDAWIELFMRDTLIGSAQDKATTCSINFLLQFAKQYYETLEGKTMKGSPLLAKTLGSIFRYTEGRRWQQLADALSSHSGAWIQQLPHTIGKLVCLRYLNLSYTEIQALPKNLSHLQNLKILKLAHCEEFRKLPESIHKLKKLLILKLAYCQKLQMLPESITALTNLQELDVEGCQWLMKLPEGLDNMKNLTMLNVDKCVSLTRLPHGIGQLSNLQKLSVHVTVDNLASVILELQSLANLKELCLKKLDELPSAEDARALKLKDKMFLKRLALCWEWWDVEVALATNAALLQHEQVLEDLQPTLALINLEIVSYMGKKLPSWMTRRQGYLKHLRKIKLVNLRKCERLSPLGQLLGLETIEISGMDSITTVDDAFYGDSDSDDEVTHFLRNAGGTFPRLKSLIFSEMPMLERWVKAKGEGDMFPRLARLMLIQCPKFKELHVRPSATSWSLFTLSLWLNNDKLLSSEFVGWQNLERVDALEITGCEELRTDPTRLRQAVIHSREAQTIAPYLQEDRRLSEVAALAGKAAYGPPSLFFFFFFIDLHPSPSPVLFLLSKTETRLAELFGRSESVVWIRTNPIIPRSPCLPRHPTRRGASLGAATPPAQILRNWIGGRRPLAAVVARYGGGGGYRPGPSRRRPRDGRAAADPDYDPALDLDRIKSPSVRLLGEQQNMLGVVSIDEAVRMADDADLILMQTLLCFLFESTDYKKHKFEQQKKKASATKRSAANMSEDRYNIDSHDYSVRLKAARKFLKDGDKVKVIVNLKGRENEFRNIAIELLQRFQSDIGERNVVNIVYSY</sequence>
<accession>A0A9E7G5G4</accession>
<gene>
    <name evidence="11" type="ORF">MUK42_03741</name>
</gene>
<feature type="region of interest" description="Disordered" evidence="5">
    <location>
        <begin position="981"/>
        <end position="1005"/>
    </location>
</feature>
<dbReference type="GO" id="GO:0005737">
    <property type="term" value="C:cytoplasm"/>
    <property type="evidence" value="ECO:0007669"/>
    <property type="project" value="UniProtKB-ARBA"/>
</dbReference>
<dbReference type="OrthoDB" id="680007at2759"/>
<proteinExistence type="inferred from homology"/>
<dbReference type="PANTHER" id="PTHR47186:SF38">
    <property type="entry name" value="NB-ARC DOMAIN-CONTAINING PROTEIN"/>
    <property type="match status" value="1"/>
</dbReference>
<dbReference type="Gene3D" id="3.10.20.80">
    <property type="entry name" value="Translation initiation factor 3 (IF-3), N-terminal domain"/>
    <property type="match status" value="1"/>
</dbReference>
<dbReference type="InterPro" id="IPR056789">
    <property type="entry name" value="LRR_R13L1-DRL21"/>
</dbReference>
<dbReference type="InterPro" id="IPR036788">
    <property type="entry name" value="T_IF-3_C_sf"/>
</dbReference>
<dbReference type="Pfam" id="PF00707">
    <property type="entry name" value="IF3_C"/>
    <property type="match status" value="1"/>
</dbReference>
<evidence type="ECO:0000256" key="1">
    <source>
        <dbReference type="ARBA" id="ARBA00005439"/>
    </source>
</evidence>
<evidence type="ECO:0000256" key="4">
    <source>
        <dbReference type="ARBA" id="ARBA00022917"/>
    </source>
</evidence>
<evidence type="ECO:0000256" key="5">
    <source>
        <dbReference type="SAM" id="MobiDB-lite"/>
    </source>
</evidence>
<organism evidence="11 12">
    <name type="scientific">Musa troglodytarum</name>
    <name type="common">fe'i banana</name>
    <dbReference type="NCBI Taxonomy" id="320322"/>
    <lineage>
        <taxon>Eukaryota</taxon>
        <taxon>Viridiplantae</taxon>
        <taxon>Streptophyta</taxon>
        <taxon>Embryophyta</taxon>
        <taxon>Tracheophyta</taxon>
        <taxon>Spermatophyta</taxon>
        <taxon>Magnoliopsida</taxon>
        <taxon>Liliopsida</taxon>
        <taxon>Zingiberales</taxon>
        <taxon>Musaceae</taxon>
        <taxon>Musa</taxon>
    </lineage>
</organism>
<feature type="domain" description="Disease resistance R13L4/SHOC-2-like LRR" evidence="9">
    <location>
        <begin position="442"/>
        <end position="507"/>
    </location>
</feature>
<dbReference type="PANTHER" id="PTHR47186">
    <property type="entry name" value="LEUCINE-RICH REPEAT-CONTAINING PROTEIN 57"/>
    <property type="match status" value="1"/>
</dbReference>
<evidence type="ECO:0000313" key="12">
    <source>
        <dbReference type="Proteomes" id="UP001055439"/>
    </source>
</evidence>
<dbReference type="InterPro" id="IPR019814">
    <property type="entry name" value="Translation_initiation_fac_3_N"/>
</dbReference>
<keyword evidence="2" id="KW-0396">Initiation factor</keyword>
<dbReference type="Gene3D" id="3.30.110.10">
    <property type="entry name" value="Translation initiation factor 3 (IF-3), C-terminal domain"/>
    <property type="match status" value="1"/>
</dbReference>
<dbReference type="EMBL" id="CP097508">
    <property type="protein sequence ID" value="URE08425.1"/>
    <property type="molecule type" value="Genomic_DNA"/>
</dbReference>
<dbReference type="SUPFAM" id="SSF54364">
    <property type="entry name" value="Translation initiation factor IF3, N-terminal domain"/>
    <property type="match status" value="1"/>
</dbReference>
<dbReference type="SUPFAM" id="SSF52540">
    <property type="entry name" value="P-loop containing nucleoside triphosphate hydrolases"/>
    <property type="match status" value="1"/>
</dbReference>
<comment type="similarity">
    <text evidence="1">Belongs to the IF-3 family.</text>
</comment>
<dbReference type="GO" id="GO:0003743">
    <property type="term" value="F:translation initiation factor activity"/>
    <property type="evidence" value="ECO:0007669"/>
    <property type="project" value="UniProtKB-KW"/>
</dbReference>
<dbReference type="PRINTS" id="PR00364">
    <property type="entry name" value="DISEASERSIST"/>
</dbReference>